<evidence type="ECO:0000256" key="3">
    <source>
        <dbReference type="SAM" id="MobiDB-lite"/>
    </source>
</evidence>
<protein>
    <submittedName>
        <fullName evidence="5">Uncharacterized protein</fullName>
    </submittedName>
</protein>
<reference evidence="5" key="1">
    <citation type="journal article" date="2021" name="J Fungi (Basel)">
        <title>Genomic and Metabolomic Analyses of the Marine Fungus Emericellopsis cladophorae: Insights into Saltwater Adaptability Mechanisms and Its Biosynthetic Potential.</title>
        <authorList>
            <person name="Goncalves M.F.M."/>
            <person name="Hilario S."/>
            <person name="Van de Peer Y."/>
            <person name="Esteves A.C."/>
            <person name="Alves A."/>
        </authorList>
    </citation>
    <scope>NUCLEOTIDE SEQUENCE</scope>
    <source>
        <strain evidence="5">MUM 19.33</strain>
    </source>
</reference>
<evidence type="ECO:0000256" key="1">
    <source>
        <dbReference type="ARBA" id="ARBA00022722"/>
    </source>
</evidence>
<proteinExistence type="predicted"/>
<gene>
    <name evidence="5" type="ORF">J7T54_000892</name>
</gene>
<feature type="chain" id="PRO_5040397845" evidence="4">
    <location>
        <begin position="19"/>
        <end position="904"/>
    </location>
</feature>
<dbReference type="GO" id="GO:0003723">
    <property type="term" value="F:RNA binding"/>
    <property type="evidence" value="ECO:0007669"/>
    <property type="project" value="InterPro"/>
</dbReference>
<dbReference type="GO" id="GO:0016787">
    <property type="term" value="F:hydrolase activity"/>
    <property type="evidence" value="ECO:0007669"/>
    <property type="project" value="UniProtKB-KW"/>
</dbReference>
<organism evidence="5 6">
    <name type="scientific">Emericellopsis cladophorae</name>
    <dbReference type="NCBI Taxonomy" id="2686198"/>
    <lineage>
        <taxon>Eukaryota</taxon>
        <taxon>Fungi</taxon>
        <taxon>Dikarya</taxon>
        <taxon>Ascomycota</taxon>
        <taxon>Pezizomycotina</taxon>
        <taxon>Sordariomycetes</taxon>
        <taxon>Hypocreomycetidae</taxon>
        <taxon>Hypocreales</taxon>
        <taxon>Bionectriaceae</taxon>
        <taxon>Emericellopsis</taxon>
    </lineage>
</organism>
<evidence type="ECO:0000256" key="4">
    <source>
        <dbReference type="SAM" id="SignalP"/>
    </source>
</evidence>
<dbReference type="AlphaFoldDB" id="A0A9Q0BFX1"/>
<feature type="compositionally biased region" description="Acidic residues" evidence="3">
    <location>
        <begin position="895"/>
        <end position="904"/>
    </location>
</feature>
<evidence type="ECO:0000313" key="5">
    <source>
        <dbReference type="EMBL" id="KAI6782749.1"/>
    </source>
</evidence>
<dbReference type="PANTHER" id="PTHR33099">
    <property type="entry name" value="FE2OG DIOXYGENASE DOMAIN-CONTAINING PROTEIN"/>
    <property type="match status" value="1"/>
</dbReference>
<dbReference type="GeneID" id="75827411"/>
<dbReference type="OrthoDB" id="27483at2759"/>
<accession>A0A9Q0BFX1</accession>
<keyword evidence="2" id="KW-0378">Hydrolase</keyword>
<keyword evidence="6" id="KW-1185">Reference proteome</keyword>
<reference evidence="5" key="2">
    <citation type="submission" date="2022-07" db="EMBL/GenBank/DDBJ databases">
        <authorList>
            <person name="Goncalves M.F.M."/>
            <person name="Hilario S."/>
            <person name="Van De Peer Y."/>
            <person name="Esteves A.C."/>
            <person name="Alves A."/>
        </authorList>
    </citation>
    <scope>NUCLEOTIDE SEQUENCE</scope>
    <source>
        <strain evidence="5">MUM 19.33</strain>
    </source>
</reference>
<keyword evidence="1" id="KW-0540">Nuclease</keyword>
<sequence>MHFSLASVLLALAATVSTAPADLERRAAATCGSQYYSAAQVNAASVAACNHFRRGSMAGSSSYPHRYNNYEGFNFQGLDGPYQEFPILPSGIYTGGSPGPDRVVITEASCRQAGTITHTGASGNNFVACSATPAAPFNVKEALLDDITAPGSFAGSARITVTPPVDVHVHGIGPISLPWTRTRHDRSSASAIRRRTGMEPIKAELYKMLIYSQGAMFKPHTDLPSPHTGGEVIVKHCGKPSSYKTSEMAQSLITWYSDVIHELRPVTSGHRWVLTYNLALAEEPNPEKPLLTAGLIQEGHAPAAQRLRETTTRWLDGPRNSRYIYHVLDHDYTEAQYSLKALKSVDRARTSALKQACEDLPVDLFLALLEKEEMGSVEFLGHDRRRRRYYDDELEELDDGAGPHALQDISDTQYRVKTLFDFDGTLVSERLGLSNNDLTTPDIWYDVHDCEEAYEGYMGNSGPSAIHWYHISAIAIVPRDSLVAYFLNYDPSRDDIRNMNLRIEYFARSVLLGGASASILDTLMDFCYDARSRAPALSRSRMMPQFAQLDGDVISSVLKVALQHDRHPFFLNAVNSVEGDLAPEFFDWVRQWLSTGNASSRFERIKKELKTMIDSYPRFASRHAAITKLVADATLAPPAILAWARETLAMFIYKAWSSPDDERFAMPTARIMAFALAFMARLSELRVAGTMPEAESMELYAKLADRMVNQSDTFTALKSRSQATTKRIGMDTIIDPEDLARLFSGAVAASIFNGSRHVVSSLVAKITREAPFHPPIELYGLWIPRLALLPPILQTEGIPVKDPPYQQLYQALMVAAVDKFVGEPPSSSNDLPTCLRDTLLDQYDDIVKMRRLLTMPTKSSHRPPPATPGPAAVNYDTPAGSQIAGTKRKTHLTAEDEVVDLLSD</sequence>
<dbReference type="CDD" id="cd00606">
    <property type="entry name" value="fungal_RNase"/>
    <property type="match status" value="1"/>
</dbReference>
<dbReference type="InterPro" id="IPR000026">
    <property type="entry name" value="N1-like"/>
</dbReference>
<dbReference type="InterPro" id="IPR016191">
    <property type="entry name" value="Ribonuclease/ribotoxin"/>
</dbReference>
<feature type="region of interest" description="Disordered" evidence="3">
    <location>
        <begin position="856"/>
        <end position="904"/>
    </location>
</feature>
<dbReference type="EMBL" id="JAGIXG020000011">
    <property type="protein sequence ID" value="KAI6782749.1"/>
    <property type="molecule type" value="Genomic_DNA"/>
</dbReference>
<dbReference type="GO" id="GO:0004521">
    <property type="term" value="F:RNA endonuclease activity"/>
    <property type="evidence" value="ECO:0007669"/>
    <property type="project" value="InterPro"/>
</dbReference>
<feature type="signal peptide" evidence="4">
    <location>
        <begin position="1"/>
        <end position="18"/>
    </location>
</feature>
<dbReference type="Gene3D" id="2.60.120.620">
    <property type="entry name" value="q2cbj1_9rhob like domain"/>
    <property type="match status" value="1"/>
</dbReference>
<evidence type="ECO:0000256" key="2">
    <source>
        <dbReference type="ARBA" id="ARBA00022801"/>
    </source>
</evidence>
<dbReference type="SUPFAM" id="SSF53933">
    <property type="entry name" value="Microbial ribonucleases"/>
    <property type="match status" value="1"/>
</dbReference>
<name>A0A9Q0BFX1_9HYPO</name>
<comment type="caution">
    <text evidence="5">The sequence shown here is derived from an EMBL/GenBank/DDBJ whole genome shotgun (WGS) entry which is preliminary data.</text>
</comment>
<dbReference type="PANTHER" id="PTHR33099:SF7">
    <property type="entry name" value="MYND-TYPE DOMAIN-CONTAINING PROTEIN"/>
    <property type="match status" value="1"/>
</dbReference>
<evidence type="ECO:0000313" key="6">
    <source>
        <dbReference type="Proteomes" id="UP001055219"/>
    </source>
</evidence>
<dbReference type="Proteomes" id="UP001055219">
    <property type="component" value="Unassembled WGS sequence"/>
</dbReference>
<dbReference type="Gene3D" id="3.10.450.30">
    <property type="entry name" value="Microbial ribonucleases"/>
    <property type="match status" value="1"/>
</dbReference>
<dbReference type="Pfam" id="PF00545">
    <property type="entry name" value="Ribonuclease"/>
    <property type="match status" value="1"/>
</dbReference>
<keyword evidence="4" id="KW-0732">Signal</keyword>
<dbReference type="RefSeq" id="XP_051363605.1">
    <property type="nucleotide sequence ID" value="XM_051504928.1"/>
</dbReference>